<name>A0ACC5WFF5_PANGG</name>
<evidence type="ECO:0000313" key="2">
    <source>
        <dbReference type="Proteomes" id="UP000829447"/>
    </source>
</evidence>
<keyword evidence="2" id="KW-1185">Reference proteome</keyword>
<reference evidence="1 2" key="1">
    <citation type="journal article" date="2022" name="bioRxiv">
        <title>An ancient truncated duplication of the anti-Mullerian hormone receptor type 2 gene is a potential conserved master sex determinant in the Pangasiidae catfish family.</title>
        <authorList>
            <person name="Wen M."/>
            <person name="Pan Q."/>
            <person name="Jouanno E."/>
            <person name="Montfort J."/>
            <person name="Zahm M."/>
            <person name="Cabau C."/>
            <person name="Klopp C."/>
            <person name="Iampietro C."/>
            <person name="Roques C."/>
            <person name="Bouchez O."/>
            <person name="Castinel A."/>
            <person name="Donnadieu C."/>
            <person name="Parrinello H."/>
            <person name="Poncet C."/>
            <person name="Belmonte E."/>
            <person name="Gautier V."/>
            <person name="Avarre J.-C."/>
            <person name="Dugue R."/>
            <person name="Gustiano R."/>
            <person name="Ha T.T.T."/>
            <person name="Campet M."/>
            <person name="Sriphairoj K."/>
            <person name="Ribolli J."/>
            <person name="de Almeida F.L."/>
            <person name="Desvignes T."/>
            <person name="Postlethwait J.H."/>
            <person name="Bucao C.F."/>
            <person name="Robinson-Rechavi M."/>
            <person name="Bobe J."/>
            <person name="Herpin A."/>
            <person name="Guiguen Y."/>
        </authorList>
    </citation>
    <scope>NUCLEOTIDE SEQUENCE [LARGE SCALE GENOMIC DNA]</scope>
    <source>
        <strain evidence="1">YG-Dec2019</strain>
    </source>
</reference>
<protein>
    <submittedName>
        <fullName evidence="1">Uncharacterized protein</fullName>
    </submittedName>
</protein>
<organism evidence="1 2">
    <name type="scientific">Pangasianodon gigas</name>
    <name type="common">Mekong giant catfish</name>
    <name type="synonym">Pangasius gigas</name>
    <dbReference type="NCBI Taxonomy" id="30993"/>
    <lineage>
        <taxon>Eukaryota</taxon>
        <taxon>Metazoa</taxon>
        <taxon>Chordata</taxon>
        <taxon>Craniata</taxon>
        <taxon>Vertebrata</taxon>
        <taxon>Euteleostomi</taxon>
        <taxon>Actinopterygii</taxon>
        <taxon>Neopterygii</taxon>
        <taxon>Teleostei</taxon>
        <taxon>Ostariophysi</taxon>
        <taxon>Siluriformes</taxon>
        <taxon>Pangasiidae</taxon>
        <taxon>Pangasianodon</taxon>
    </lineage>
</organism>
<sequence length="351" mass="38433">MEADKRPWWVTLLMRPVADGKKLFLWREVLVLMDRSLLPEGSLCLYSHNLNCPLQCPGSVQVLKRWQIAANHLLSRANDTPQSAFVHGSGSSVPNGDGGALSVSSFCGSREALYGVFDGDRNVEVPYLLQCTMNDILAEELHRTKSEEDYMTNTFLVMQRKLGTAGQKLGGSAVLCHIRHDPTDPAGCFTLTAANVGKCQAVLCRDGKALPLSLLHNIGLEEEYNRIRQHKAIITEPLPSTTIPTTTVRTTPTHDLCASVKCENDGVCVIDNGVKAACRCAVGNDWWYHGDRCQFKSSNQDGVVMAVVSSVVVFAVMVVVTVVSVVCLKNKYKKKMNDMGAGITTRNVHAK</sequence>
<proteinExistence type="predicted"/>
<gene>
    <name evidence="1" type="ORF">PGIGA_G00199230</name>
</gene>
<accession>A0ACC5WFF5</accession>
<comment type="caution">
    <text evidence="1">The sequence shown here is derived from an EMBL/GenBank/DDBJ whole genome shotgun (WGS) entry which is preliminary data.</text>
</comment>
<dbReference type="EMBL" id="CM040457">
    <property type="protein sequence ID" value="MCI4377070.1"/>
    <property type="molecule type" value="Genomic_DNA"/>
</dbReference>
<dbReference type="Proteomes" id="UP000829447">
    <property type="component" value="Linkage Group LG4"/>
</dbReference>
<evidence type="ECO:0000313" key="1">
    <source>
        <dbReference type="EMBL" id="MCI4377070.1"/>
    </source>
</evidence>